<evidence type="ECO:0000256" key="1">
    <source>
        <dbReference type="SAM" id="MobiDB-lite"/>
    </source>
</evidence>
<dbReference type="KEGG" id="ssck:SPSK_10820"/>
<evidence type="ECO:0000313" key="2">
    <source>
        <dbReference type="EMBL" id="KJR88398.1"/>
    </source>
</evidence>
<dbReference type="RefSeq" id="XP_016591074.1">
    <property type="nucleotide sequence ID" value="XM_016737087.1"/>
</dbReference>
<reference evidence="2 3" key="2">
    <citation type="journal article" date="2015" name="Eukaryot. Cell">
        <title>Asexual propagation of a virulent clone complex in a human and feline outbreak of sporotrichosis.</title>
        <authorList>
            <person name="Teixeira Mde M."/>
            <person name="Rodrigues A.M."/>
            <person name="Tsui C.K."/>
            <person name="de Almeida L.G."/>
            <person name="Van Diepeningen A.D."/>
            <person name="van den Ende B.G."/>
            <person name="Fernandes G.F."/>
            <person name="Kano R."/>
            <person name="Hamelin R.C."/>
            <person name="Lopes-Bezerra L.M."/>
            <person name="Vasconcelos A.T."/>
            <person name="de Hoog S."/>
            <person name="de Camargo Z.P."/>
            <person name="Felipe M.S."/>
        </authorList>
    </citation>
    <scope>NUCLEOTIDE SEQUENCE [LARGE SCALE GENOMIC DNA]</scope>
    <source>
        <strain evidence="2 3">1099-18</strain>
    </source>
</reference>
<dbReference type="AlphaFoldDB" id="A0A0F2MFC3"/>
<dbReference type="Proteomes" id="UP000033710">
    <property type="component" value="Unassembled WGS sequence"/>
</dbReference>
<dbReference type="VEuPathDB" id="FungiDB:SPSK_10820"/>
<comment type="caution">
    <text evidence="2">The sequence shown here is derived from an EMBL/GenBank/DDBJ whole genome shotgun (WGS) entry which is preliminary data.</text>
</comment>
<dbReference type="EMBL" id="AXCR01000004">
    <property type="protein sequence ID" value="KJR88398.1"/>
    <property type="molecule type" value="Genomic_DNA"/>
</dbReference>
<name>A0A0F2MFC3_SPOSC</name>
<feature type="region of interest" description="Disordered" evidence="1">
    <location>
        <begin position="56"/>
        <end position="76"/>
    </location>
</feature>
<feature type="compositionally biased region" description="Basic and acidic residues" evidence="1">
    <location>
        <begin position="12"/>
        <end position="21"/>
    </location>
</feature>
<feature type="region of interest" description="Disordered" evidence="1">
    <location>
        <begin position="1"/>
        <end position="22"/>
    </location>
</feature>
<reference evidence="2 3" key="1">
    <citation type="journal article" date="2014" name="BMC Genomics">
        <title>Comparative genomics of the major fungal agents of human and animal Sporotrichosis: Sporothrix schenckii and Sporothrix brasiliensis.</title>
        <authorList>
            <person name="Teixeira M.M."/>
            <person name="de Almeida L.G."/>
            <person name="Kubitschek-Barreira P."/>
            <person name="Alves F.L."/>
            <person name="Kioshima E.S."/>
            <person name="Abadio A.K."/>
            <person name="Fernandes L."/>
            <person name="Derengowski L.S."/>
            <person name="Ferreira K.S."/>
            <person name="Souza R.C."/>
            <person name="Ruiz J.C."/>
            <person name="de Andrade N.C."/>
            <person name="Paes H.C."/>
            <person name="Nicola A.M."/>
            <person name="Albuquerque P."/>
            <person name="Gerber A.L."/>
            <person name="Martins V.P."/>
            <person name="Peconick L.D."/>
            <person name="Neto A.V."/>
            <person name="Chaucanez C.B."/>
            <person name="Silva P.A."/>
            <person name="Cunha O.L."/>
            <person name="de Oliveira F.F."/>
            <person name="dos Santos T.C."/>
            <person name="Barros A.L."/>
            <person name="Soares M.A."/>
            <person name="de Oliveira L.M."/>
            <person name="Marini M.M."/>
            <person name="Villalobos-Duno H."/>
            <person name="Cunha M.M."/>
            <person name="de Hoog S."/>
            <person name="da Silveira J.F."/>
            <person name="Henrissat B."/>
            <person name="Nino-Vega G.A."/>
            <person name="Cisalpino P.S."/>
            <person name="Mora-Montes H.M."/>
            <person name="Almeida S.R."/>
            <person name="Stajich J.E."/>
            <person name="Lopes-Bezerra L.M."/>
            <person name="Vasconcelos A.T."/>
            <person name="Felipe M.S."/>
        </authorList>
    </citation>
    <scope>NUCLEOTIDE SEQUENCE [LARGE SCALE GENOMIC DNA]</scope>
    <source>
        <strain evidence="2 3">1099-18</strain>
    </source>
</reference>
<proteinExistence type="predicted"/>
<evidence type="ECO:0000313" key="3">
    <source>
        <dbReference type="Proteomes" id="UP000033710"/>
    </source>
</evidence>
<accession>A0A0F2MFC3</accession>
<protein>
    <submittedName>
        <fullName evidence="2">Uncharacterized protein</fullName>
    </submittedName>
</protein>
<sequence length="91" mass="9851">MGALFEEGAVLETRRRQTEQRTKRKWLYDAASEAGGGLLGKAGEAKSELAAHSILSRQMPGGGGGKWQETEKGKKSDGVGIRKVVGEYFRV</sequence>
<dbReference type="GeneID" id="27672364"/>
<gene>
    <name evidence="2" type="ORF">SPSK_10820</name>
</gene>
<organism evidence="2 3">
    <name type="scientific">Sporothrix schenckii 1099-18</name>
    <dbReference type="NCBI Taxonomy" id="1397361"/>
    <lineage>
        <taxon>Eukaryota</taxon>
        <taxon>Fungi</taxon>
        <taxon>Dikarya</taxon>
        <taxon>Ascomycota</taxon>
        <taxon>Pezizomycotina</taxon>
        <taxon>Sordariomycetes</taxon>
        <taxon>Sordariomycetidae</taxon>
        <taxon>Ophiostomatales</taxon>
        <taxon>Ophiostomataceae</taxon>
        <taxon>Sporothrix</taxon>
    </lineage>
</organism>